<reference evidence="1" key="1">
    <citation type="submission" date="2018-01" db="EMBL/GenBank/DDBJ databases">
        <authorList>
            <person name="Regsiter A."/>
            <person name="William W."/>
        </authorList>
    </citation>
    <scope>NUCLEOTIDE SEQUENCE</scope>
    <source>
        <strain evidence="1">TRIP AH-1</strain>
    </source>
</reference>
<name>A0A445MR84_9BACT</name>
<sequence length="154" mass="17773">MQLKKDKRRATLCWGDGRKQDVNFFLRQFAENHSGKELIIDVLNSKAAFIPLEDTNTGDILFVNKARMMSIELYERDLSDETMPDSKVVVHVELINGETLRGCFLIEMPQERSRVSDYLNFSPAFIYLCSGTRDIIINKAFVFSVRDIEPIPEH</sequence>
<proteinExistence type="predicted"/>
<gene>
    <name evidence="1" type="ORF">PITCH_A1120008</name>
</gene>
<organism evidence="1">
    <name type="scientific">uncultured Desulfobacterium sp</name>
    <dbReference type="NCBI Taxonomy" id="201089"/>
    <lineage>
        <taxon>Bacteria</taxon>
        <taxon>Pseudomonadati</taxon>
        <taxon>Thermodesulfobacteriota</taxon>
        <taxon>Desulfobacteria</taxon>
        <taxon>Desulfobacterales</taxon>
        <taxon>Desulfobacteriaceae</taxon>
        <taxon>Desulfobacterium</taxon>
        <taxon>environmental samples</taxon>
    </lineage>
</organism>
<dbReference type="EMBL" id="OJIN01000016">
    <property type="protein sequence ID" value="SPD71956.1"/>
    <property type="molecule type" value="Genomic_DNA"/>
</dbReference>
<evidence type="ECO:0000313" key="1">
    <source>
        <dbReference type="EMBL" id="SPD71956.1"/>
    </source>
</evidence>
<protein>
    <submittedName>
        <fullName evidence="1">Uncharacterized protein</fullName>
    </submittedName>
</protein>
<accession>A0A445MR84</accession>
<dbReference type="AlphaFoldDB" id="A0A445MR84"/>